<evidence type="ECO:0000256" key="4">
    <source>
        <dbReference type="ARBA" id="ARBA00023136"/>
    </source>
</evidence>
<dbReference type="Pfam" id="PF01061">
    <property type="entry name" value="ABC2_membrane"/>
    <property type="match status" value="1"/>
</dbReference>
<keyword evidence="5" id="KW-1003">Cell membrane</keyword>
<dbReference type="GO" id="GO:0005886">
    <property type="term" value="C:plasma membrane"/>
    <property type="evidence" value="ECO:0007669"/>
    <property type="project" value="UniProtKB-SubCell"/>
</dbReference>
<evidence type="ECO:0000313" key="8">
    <source>
        <dbReference type="Proteomes" id="UP000199647"/>
    </source>
</evidence>
<feature type="transmembrane region" description="Helical" evidence="5">
    <location>
        <begin position="196"/>
        <end position="215"/>
    </location>
</feature>
<reference evidence="7 8" key="1">
    <citation type="submission" date="2016-10" db="EMBL/GenBank/DDBJ databases">
        <authorList>
            <person name="de Groot N.N."/>
        </authorList>
    </citation>
    <scope>NUCLEOTIDE SEQUENCE [LARGE SCALE GENOMIC DNA]</scope>
    <source>
        <strain evidence="7 8">A52C2</strain>
    </source>
</reference>
<dbReference type="EMBL" id="FOFG01000022">
    <property type="protein sequence ID" value="SER51162.1"/>
    <property type="molecule type" value="Genomic_DNA"/>
</dbReference>
<evidence type="ECO:0000313" key="7">
    <source>
        <dbReference type="EMBL" id="SER51162.1"/>
    </source>
</evidence>
<comment type="similarity">
    <text evidence="5">Belongs to the ABC-2 integral membrane protein family.</text>
</comment>
<accession>A0A1H9PSJ6</accession>
<feature type="transmembrane region" description="Helical" evidence="5">
    <location>
        <begin position="83"/>
        <end position="106"/>
    </location>
</feature>
<dbReference type="PROSITE" id="PS51012">
    <property type="entry name" value="ABC_TM2"/>
    <property type="match status" value="1"/>
</dbReference>
<feature type="transmembrane region" description="Helical" evidence="5">
    <location>
        <begin position="52"/>
        <end position="71"/>
    </location>
</feature>
<gene>
    <name evidence="7" type="ORF">SAMN05216548_12227</name>
</gene>
<keyword evidence="2 5" id="KW-0812">Transmembrane</keyword>
<dbReference type="PANTHER" id="PTHR43027:SF1">
    <property type="entry name" value="DOXORUBICIN RESISTANCE ABC TRANSPORTER PERMEASE PROTEIN DRRC-RELATED"/>
    <property type="match status" value="1"/>
</dbReference>
<evidence type="ECO:0000256" key="1">
    <source>
        <dbReference type="ARBA" id="ARBA00004141"/>
    </source>
</evidence>
<organism evidence="7 8">
    <name type="scientific">Faunimonas pinastri</name>
    <dbReference type="NCBI Taxonomy" id="1855383"/>
    <lineage>
        <taxon>Bacteria</taxon>
        <taxon>Pseudomonadati</taxon>
        <taxon>Pseudomonadota</taxon>
        <taxon>Alphaproteobacteria</taxon>
        <taxon>Hyphomicrobiales</taxon>
        <taxon>Afifellaceae</taxon>
        <taxon>Faunimonas</taxon>
    </lineage>
</organism>
<evidence type="ECO:0000256" key="3">
    <source>
        <dbReference type="ARBA" id="ARBA00022989"/>
    </source>
</evidence>
<feature type="domain" description="ABC transmembrane type-2" evidence="6">
    <location>
        <begin position="47"/>
        <end position="273"/>
    </location>
</feature>
<evidence type="ECO:0000256" key="5">
    <source>
        <dbReference type="RuleBase" id="RU361157"/>
    </source>
</evidence>
<dbReference type="InterPro" id="IPR052902">
    <property type="entry name" value="ABC-2_transporter"/>
</dbReference>
<dbReference type="PANTHER" id="PTHR43027">
    <property type="entry name" value="DOXORUBICIN RESISTANCE ABC TRANSPORTER PERMEASE PROTEIN DRRC-RELATED"/>
    <property type="match status" value="1"/>
</dbReference>
<dbReference type="GO" id="GO:0140359">
    <property type="term" value="F:ABC-type transporter activity"/>
    <property type="evidence" value="ECO:0007669"/>
    <property type="project" value="InterPro"/>
</dbReference>
<keyword evidence="4 5" id="KW-0472">Membrane</keyword>
<keyword evidence="3 5" id="KW-1133">Transmembrane helix</keyword>
<evidence type="ECO:0000256" key="2">
    <source>
        <dbReference type="ARBA" id="ARBA00022692"/>
    </source>
</evidence>
<protein>
    <recommendedName>
        <fullName evidence="5">Transport permease protein</fullName>
    </recommendedName>
</protein>
<feature type="transmembrane region" description="Helical" evidence="5">
    <location>
        <begin position="159"/>
        <end position="184"/>
    </location>
</feature>
<dbReference type="AlphaFoldDB" id="A0A1H9PSJ6"/>
<sequence>MSLKGTGLNAMGPDDMSRAATDYVAISPRRVGAMVLRYSYLLRSSWPRLLDLVYWPAVQMLMWGFLQTYLARQSGMAAQAGGAFIGAVLLWDILFRGQVGFSITFLEEMWSRNLGNLMMTPLRPAEFVAALMVMSLIRLAIGLIPVSLLALAFFGFNLWGLGLAFAAFFVNLILTSWAIGLLACGLILKKGMGAEAFAWSVTFVLLPLCCVYYPVATLPVWLQFIARALPPTYVFEGLRDLVLNRHFDATAMIISLGLNVVYFAAAVVGFSLLLRSARVSGSLLQTGE</sequence>
<feature type="transmembrane region" description="Helical" evidence="5">
    <location>
        <begin position="249"/>
        <end position="274"/>
    </location>
</feature>
<name>A0A1H9PSJ6_9HYPH</name>
<dbReference type="InterPro" id="IPR047817">
    <property type="entry name" value="ABC2_TM_bact-type"/>
</dbReference>
<evidence type="ECO:0000259" key="6">
    <source>
        <dbReference type="PROSITE" id="PS51012"/>
    </source>
</evidence>
<dbReference type="STRING" id="1855383.SAMN05216548_12227"/>
<proteinExistence type="inferred from homology"/>
<keyword evidence="5" id="KW-0813">Transport</keyword>
<feature type="transmembrane region" description="Helical" evidence="5">
    <location>
        <begin position="127"/>
        <end position="153"/>
    </location>
</feature>
<keyword evidence="8" id="KW-1185">Reference proteome</keyword>
<dbReference type="Proteomes" id="UP000199647">
    <property type="component" value="Unassembled WGS sequence"/>
</dbReference>
<dbReference type="InterPro" id="IPR013525">
    <property type="entry name" value="ABC2_TM"/>
</dbReference>
<comment type="subcellular location">
    <subcellularLocation>
        <location evidence="5">Cell inner membrane</location>
        <topology evidence="5">Multi-pass membrane protein</topology>
    </subcellularLocation>
    <subcellularLocation>
        <location evidence="1">Membrane</location>
        <topology evidence="1">Multi-pass membrane protein</topology>
    </subcellularLocation>
</comment>